<dbReference type="OrthoDB" id="1435746at2759"/>
<keyword evidence="2" id="KW-1185">Reference proteome</keyword>
<dbReference type="Proteomes" id="UP000000226">
    <property type="component" value="Chromosome 11"/>
</dbReference>
<proteinExistence type="predicted"/>
<evidence type="ECO:0000313" key="1">
    <source>
        <dbReference type="EMBL" id="ESW05521.1"/>
    </source>
</evidence>
<gene>
    <name evidence="1" type="ORF">PHAVU_011G186700g</name>
</gene>
<dbReference type="STRING" id="3885.V7AMY9"/>
<evidence type="ECO:0000313" key="2">
    <source>
        <dbReference type="Proteomes" id="UP000000226"/>
    </source>
</evidence>
<reference evidence="2" key="1">
    <citation type="journal article" date="2014" name="Nat. Genet.">
        <title>A reference genome for common bean and genome-wide analysis of dual domestications.</title>
        <authorList>
            <person name="Schmutz J."/>
            <person name="McClean P.E."/>
            <person name="Mamidi S."/>
            <person name="Wu G.A."/>
            <person name="Cannon S.B."/>
            <person name="Grimwood J."/>
            <person name="Jenkins J."/>
            <person name="Shu S."/>
            <person name="Song Q."/>
            <person name="Chavarro C."/>
            <person name="Torres-Torres M."/>
            <person name="Geffroy V."/>
            <person name="Moghaddam S.M."/>
            <person name="Gao D."/>
            <person name="Abernathy B."/>
            <person name="Barry K."/>
            <person name="Blair M."/>
            <person name="Brick M.A."/>
            <person name="Chovatia M."/>
            <person name="Gepts P."/>
            <person name="Goodstein D.M."/>
            <person name="Gonzales M."/>
            <person name="Hellsten U."/>
            <person name="Hyten D.L."/>
            <person name="Jia G."/>
            <person name="Kelly J.D."/>
            <person name="Kudrna D."/>
            <person name="Lee R."/>
            <person name="Richard M.M."/>
            <person name="Miklas P.N."/>
            <person name="Osorno J.M."/>
            <person name="Rodrigues J."/>
            <person name="Thareau V."/>
            <person name="Urrea C.A."/>
            <person name="Wang M."/>
            <person name="Yu Y."/>
            <person name="Zhang M."/>
            <person name="Wing R.A."/>
            <person name="Cregan P.B."/>
            <person name="Rokhsar D.S."/>
            <person name="Jackson S.A."/>
        </authorList>
    </citation>
    <scope>NUCLEOTIDE SEQUENCE [LARGE SCALE GENOMIC DNA]</scope>
    <source>
        <strain evidence="2">cv. G19833</strain>
    </source>
</reference>
<sequence>MYLQSFIWTCQLHRLLHATSHFLNLEFYYSNSEMEYDLEVTNRFYTYIKRLMPKLPLYKSGSGPFGDDFAKEPKKTTTLKYRKKNRLDHKMLHDLVYIKYNQQLVQGYNIRDEINFIVLNDIDECNEWLVGQVDDDNDNEREKINWFFDDDPTLNQETVYEASGVGEPITYIRRQTTSKRKQPSSDGIVIGSSNAFKKV</sequence>
<dbReference type="Gramene" id="ESW05521">
    <property type="protein sequence ID" value="ESW05521"/>
    <property type="gene ID" value="PHAVU_011G186700g"/>
</dbReference>
<dbReference type="AlphaFoldDB" id="V7AMY9"/>
<organism evidence="1 2">
    <name type="scientific">Phaseolus vulgaris</name>
    <name type="common">Kidney bean</name>
    <name type="synonym">French bean</name>
    <dbReference type="NCBI Taxonomy" id="3885"/>
    <lineage>
        <taxon>Eukaryota</taxon>
        <taxon>Viridiplantae</taxon>
        <taxon>Streptophyta</taxon>
        <taxon>Embryophyta</taxon>
        <taxon>Tracheophyta</taxon>
        <taxon>Spermatophyta</taxon>
        <taxon>Magnoliopsida</taxon>
        <taxon>eudicotyledons</taxon>
        <taxon>Gunneridae</taxon>
        <taxon>Pentapetalae</taxon>
        <taxon>rosids</taxon>
        <taxon>fabids</taxon>
        <taxon>Fabales</taxon>
        <taxon>Fabaceae</taxon>
        <taxon>Papilionoideae</taxon>
        <taxon>50 kb inversion clade</taxon>
        <taxon>NPAAA clade</taxon>
        <taxon>indigoferoid/millettioid clade</taxon>
        <taxon>Phaseoleae</taxon>
        <taxon>Phaseolus</taxon>
    </lineage>
</organism>
<protein>
    <submittedName>
        <fullName evidence="1">Uncharacterized protein</fullName>
    </submittedName>
</protein>
<name>V7AMY9_PHAVU</name>
<accession>V7AMY9</accession>
<dbReference type="EMBL" id="CM002298">
    <property type="protein sequence ID" value="ESW05521.1"/>
    <property type="molecule type" value="Genomic_DNA"/>
</dbReference>